<accession>A0AAV2ZCI1</accession>
<reference evidence="1" key="2">
    <citation type="journal article" date="2023" name="Microbiol Resour">
        <title>Decontamination and Annotation of the Draft Genome Sequence of the Oomycete Lagenidium giganteum ARSEF 373.</title>
        <authorList>
            <person name="Morgan W.R."/>
            <person name="Tartar A."/>
        </authorList>
    </citation>
    <scope>NUCLEOTIDE SEQUENCE</scope>
    <source>
        <strain evidence="1">ARSEF 373</strain>
    </source>
</reference>
<dbReference type="EMBL" id="DAKRPA010000033">
    <property type="protein sequence ID" value="DBA02315.1"/>
    <property type="molecule type" value="Genomic_DNA"/>
</dbReference>
<evidence type="ECO:0000313" key="2">
    <source>
        <dbReference type="Proteomes" id="UP001146120"/>
    </source>
</evidence>
<gene>
    <name evidence="1" type="ORF">N0F65_006190</name>
</gene>
<keyword evidence="2" id="KW-1185">Reference proteome</keyword>
<dbReference type="Proteomes" id="UP001146120">
    <property type="component" value="Unassembled WGS sequence"/>
</dbReference>
<dbReference type="AlphaFoldDB" id="A0AAV2ZCI1"/>
<sequence>GSTFKARRARAPLCTSLTSPAGTSLRLSASLDASRSNSTLSMRVTRLTHCSYVTAAAMELKSSQFSPRSWKWIR</sequence>
<feature type="non-terminal residue" evidence="1">
    <location>
        <position position="1"/>
    </location>
</feature>
<comment type="caution">
    <text evidence="1">The sequence shown here is derived from an EMBL/GenBank/DDBJ whole genome shotgun (WGS) entry which is preliminary data.</text>
</comment>
<evidence type="ECO:0000313" key="1">
    <source>
        <dbReference type="EMBL" id="DBA02315.1"/>
    </source>
</evidence>
<name>A0AAV2ZCI1_9STRA</name>
<protein>
    <submittedName>
        <fullName evidence="1">Uncharacterized protein</fullName>
    </submittedName>
</protein>
<reference evidence="1" key="1">
    <citation type="submission" date="2022-11" db="EMBL/GenBank/DDBJ databases">
        <authorList>
            <person name="Morgan W.R."/>
            <person name="Tartar A."/>
        </authorList>
    </citation>
    <scope>NUCLEOTIDE SEQUENCE</scope>
    <source>
        <strain evidence="1">ARSEF 373</strain>
    </source>
</reference>
<organism evidence="1 2">
    <name type="scientific">Lagenidium giganteum</name>
    <dbReference type="NCBI Taxonomy" id="4803"/>
    <lineage>
        <taxon>Eukaryota</taxon>
        <taxon>Sar</taxon>
        <taxon>Stramenopiles</taxon>
        <taxon>Oomycota</taxon>
        <taxon>Peronosporomycetes</taxon>
        <taxon>Pythiales</taxon>
        <taxon>Pythiaceae</taxon>
    </lineage>
</organism>
<proteinExistence type="predicted"/>